<sequence length="364" mass="44176">MEHSPRESIYRDELSNYHRYKNQYTKEIIVSKLLLYLNKNSIERDLLTDPIYLKHVNEDTLRKQYLSLLKSKIDRITSKKEKIDVYDHYSCYRPYRTGNWFIDRNKPKCHKWVNLHVLSNDINTERTIRSNYWTIKDLLWVLFTQHNRLFVLRMDFYLPLENKNDLDKLNHDFNRLLVNYLYKEDWFFKYYAVREYSDNRGVHLHCYFLLDGNKVKDAFRISSLIGSKWRRIGNGSYYCRNTDSNKLPDGGEVLGKIEYWEIAKIEKLLVLSKYLLKGLADKTWLEKLGYNRNRRLFSCSDNPNAQSIKEEYAYLYTEDSTRKYLVDYHFINLIRLSNKPSLLRKLKVHEYCRLNPLYRRDKGQ</sequence>
<accession>A0A8S5P021</accession>
<organism evidence="1">
    <name type="scientific">Myoviridae sp. ctLnO19</name>
    <dbReference type="NCBI Taxonomy" id="2825085"/>
    <lineage>
        <taxon>Viruses</taxon>
        <taxon>Duplodnaviria</taxon>
        <taxon>Heunggongvirae</taxon>
        <taxon>Uroviricota</taxon>
        <taxon>Caudoviricetes</taxon>
    </lineage>
</organism>
<reference evidence="1" key="1">
    <citation type="journal article" date="2021" name="Proc. Natl. Acad. Sci. U.S.A.">
        <title>A Catalog of Tens of Thousands of Viruses from Human Metagenomes Reveals Hidden Associations with Chronic Diseases.</title>
        <authorList>
            <person name="Tisza M.J."/>
            <person name="Buck C.B."/>
        </authorList>
    </citation>
    <scope>NUCLEOTIDE SEQUENCE</scope>
    <source>
        <strain evidence="1">CtLnO19</strain>
    </source>
</reference>
<name>A0A8S5P021_9CAUD</name>
<dbReference type="EMBL" id="BK015301">
    <property type="protein sequence ID" value="DAE00431.1"/>
    <property type="molecule type" value="Genomic_DNA"/>
</dbReference>
<evidence type="ECO:0000313" key="1">
    <source>
        <dbReference type="EMBL" id="DAE00431.1"/>
    </source>
</evidence>
<proteinExistence type="predicted"/>
<protein>
    <submittedName>
        <fullName evidence="1">Inovirus Gp2</fullName>
    </submittedName>
</protein>